<dbReference type="AlphaFoldDB" id="R4XBH1"/>
<dbReference type="GO" id="GO:0016593">
    <property type="term" value="C:Cdc73/Paf1 complex"/>
    <property type="evidence" value="ECO:0007669"/>
    <property type="project" value="InterPro"/>
</dbReference>
<proteinExistence type="inferred from homology"/>
<accession>R4XBH1</accession>
<evidence type="ECO:0000256" key="1">
    <source>
        <dbReference type="ARBA" id="ARBA00004123"/>
    </source>
</evidence>
<dbReference type="GO" id="GO:0003682">
    <property type="term" value="F:chromatin binding"/>
    <property type="evidence" value="ECO:0007669"/>
    <property type="project" value="TreeGrafter"/>
</dbReference>
<dbReference type="GO" id="GO:0006368">
    <property type="term" value="P:transcription elongation by RNA polymerase II"/>
    <property type="evidence" value="ECO:0007669"/>
    <property type="project" value="InterPro"/>
</dbReference>
<comment type="caution">
    <text evidence="5">The sequence shown here is derived from an EMBL/GenBank/DDBJ whole genome shotgun (WGS) entry which is preliminary data.</text>
</comment>
<sequence>MSEQPRKPVRQDYILRVRYSNTLPPPPFEPKLLKLPMSLSQYTSVSYLSTLIQEQPMKLELDKELGMPLDLSLLPGLFEGDESVLFAPSEPVELDPKDKALLKGPSDTYSGKPMADSAFLRRTQYISSEITQTNKAKQQEAERAKKIKAALKIELDPVEQLAAVEKTFETVAQPLSELKHPAKRGLKAVEAWNVLPNFECYEHQYVNAKFPSNPAPRTKSNTVAEDEDPRLEVSCMVPRIVDDTIDAPDNDYISYFITDHETALSLKRKNMDGDGAGHQSRYKFVREYDAKKDDGAAEWAITFAGDTAHYLELGSRMNMRGRRRGTQVTQTNEVIEMTLRAPEAEDEKAEQGDALADFGKDLADKVIEESHAELDSPKPLDDADDREDYPGVVSYNPS</sequence>
<evidence type="ECO:0000256" key="3">
    <source>
        <dbReference type="ARBA" id="ARBA00023242"/>
    </source>
</evidence>
<dbReference type="eggNOG" id="KOG2478">
    <property type="taxonomic scope" value="Eukaryota"/>
</dbReference>
<protein>
    <submittedName>
        <fullName evidence="5">RNA polymerase II-associated protein 1 homolog</fullName>
    </submittedName>
</protein>
<name>R4XBH1_TAPDE</name>
<reference evidence="5 6" key="1">
    <citation type="journal article" date="2013" name="MBio">
        <title>Genome sequencing of the plant pathogen Taphrina deformans, the causal agent of peach leaf curl.</title>
        <authorList>
            <person name="Cisse O.H."/>
            <person name="Almeida J.M.G.C.F."/>
            <person name="Fonseca A."/>
            <person name="Kumar A.A."/>
            <person name="Salojaervi J."/>
            <person name="Overmyer K."/>
            <person name="Hauser P.M."/>
            <person name="Pagni M."/>
        </authorList>
    </citation>
    <scope>NUCLEOTIDE SEQUENCE [LARGE SCALE GENOMIC DNA]</scope>
    <source>
        <strain evidence="6">PYCC 5710 / ATCC 11124 / CBS 356.35 / IMI 108563 / JCM 9778 / NBRC 8474</strain>
    </source>
</reference>
<evidence type="ECO:0000313" key="5">
    <source>
        <dbReference type="EMBL" id="CCG83123.1"/>
    </source>
</evidence>
<dbReference type="EMBL" id="CAHR02000125">
    <property type="protein sequence ID" value="CCG83123.1"/>
    <property type="molecule type" value="Genomic_DNA"/>
</dbReference>
<evidence type="ECO:0000313" key="6">
    <source>
        <dbReference type="Proteomes" id="UP000013776"/>
    </source>
</evidence>
<feature type="compositionally biased region" description="Basic and acidic residues" evidence="4">
    <location>
        <begin position="368"/>
        <end position="381"/>
    </location>
</feature>
<dbReference type="InterPro" id="IPR007133">
    <property type="entry name" value="RNA_pol_II-assoc_Paf1"/>
</dbReference>
<keyword evidence="3" id="KW-0539">Nucleus</keyword>
<dbReference type="PANTHER" id="PTHR23188">
    <property type="entry name" value="RNA POLYMERASE II-ASSOCIATED FACTOR 1 HOMOLOG"/>
    <property type="match status" value="1"/>
</dbReference>
<feature type="region of interest" description="Disordered" evidence="4">
    <location>
        <begin position="368"/>
        <end position="398"/>
    </location>
</feature>
<evidence type="ECO:0000256" key="4">
    <source>
        <dbReference type="SAM" id="MobiDB-lite"/>
    </source>
</evidence>
<dbReference type="GO" id="GO:0000993">
    <property type="term" value="F:RNA polymerase II complex binding"/>
    <property type="evidence" value="ECO:0007669"/>
    <property type="project" value="TreeGrafter"/>
</dbReference>
<keyword evidence="6" id="KW-1185">Reference proteome</keyword>
<dbReference type="OrthoDB" id="10260285at2759"/>
<comment type="subcellular location">
    <subcellularLocation>
        <location evidence="1">Nucleus</location>
    </subcellularLocation>
</comment>
<dbReference type="Pfam" id="PF03985">
    <property type="entry name" value="Paf1"/>
    <property type="match status" value="1"/>
</dbReference>
<organism evidence="5 6">
    <name type="scientific">Taphrina deformans (strain PYCC 5710 / ATCC 11124 / CBS 356.35 / IMI 108563 / JCM 9778 / NBRC 8474)</name>
    <name type="common">Peach leaf curl fungus</name>
    <name type="synonym">Lalaria deformans</name>
    <dbReference type="NCBI Taxonomy" id="1097556"/>
    <lineage>
        <taxon>Eukaryota</taxon>
        <taxon>Fungi</taxon>
        <taxon>Dikarya</taxon>
        <taxon>Ascomycota</taxon>
        <taxon>Taphrinomycotina</taxon>
        <taxon>Taphrinomycetes</taxon>
        <taxon>Taphrinales</taxon>
        <taxon>Taphrinaceae</taxon>
        <taxon>Taphrina</taxon>
    </lineage>
</organism>
<dbReference type="PANTHER" id="PTHR23188:SF12">
    <property type="entry name" value="RNA POLYMERASE II-ASSOCIATED FACTOR 1 HOMOLOG"/>
    <property type="match status" value="1"/>
</dbReference>
<gene>
    <name evidence="5" type="ORF">TAPDE_003259</name>
</gene>
<evidence type="ECO:0000256" key="2">
    <source>
        <dbReference type="ARBA" id="ARBA00007560"/>
    </source>
</evidence>
<comment type="similarity">
    <text evidence="2">Belongs to the PAF1 family.</text>
</comment>
<dbReference type="STRING" id="1097556.R4XBH1"/>
<dbReference type="Proteomes" id="UP000013776">
    <property type="component" value="Unassembled WGS sequence"/>
</dbReference>